<dbReference type="Pfam" id="PF01926">
    <property type="entry name" value="MMR_HSR1"/>
    <property type="match status" value="1"/>
</dbReference>
<gene>
    <name evidence="2" type="ORF">RDB_LOCUS149341</name>
</gene>
<comment type="caution">
    <text evidence="2">The sequence shown here is derived from an EMBL/GenBank/DDBJ whole genome shotgun (WGS) entry which is preliminary data.</text>
</comment>
<organism evidence="2 3">
    <name type="scientific">Rhizoctonia solani</name>
    <dbReference type="NCBI Taxonomy" id="456999"/>
    <lineage>
        <taxon>Eukaryota</taxon>
        <taxon>Fungi</taxon>
        <taxon>Dikarya</taxon>
        <taxon>Basidiomycota</taxon>
        <taxon>Agaricomycotina</taxon>
        <taxon>Agaricomycetes</taxon>
        <taxon>Cantharellales</taxon>
        <taxon>Ceratobasidiaceae</taxon>
        <taxon>Rhizoctonia</taxon>
    </lineage>
</organism>
<accession>A0A8H3GJQ3</accession>
<evidence type="ECO:0000259" key="1">
    <source>
        <dbReference type="Pfam" id="PF01926"/>
    </source>
</evidence>
<dbReference type="EMBL" id="CAJMWS010000598">
    <property type="protein sequence ID" value="CAE6454132.1"/>
    <property type="molecule type" value="Genomic_DNA"/>
</dbReference>
<dbReference type="SUPFAM" id="SSF52540">
    <property type="entry name" value="P-loop containing nucleoside triphosphate hydrolases"/>
    <property type="match status" value="1"/>
</dbReference>
<dbReference type="GO" id="GO:0005525">
    <property type="term" value="F:GTP binding"/>
    <property type="evidence" value="ECO:0007669"/>
    <property type="project" value="InterPro"/>
</dbReference>
<dbReference type="AlphaFoldDB" id="A0A8H3GJQ3"/>
<reference evidence="2" key="1">
    <citation type="submission" date="2021-01" db="EMBL/GenBank/DDBJ databases">
        <authorList>
            <person name="Kaushik A."/>
        </authorList>
    </citation>
    <scope>NUCLEOTIDE SEQUENCE</scope>
    <source>
        <strain evidence="2">AG1-1C</strain>
    </source>
</reference>
<dbReference type="Gene3D" id="3.40.50.300">
    <property type="entry name" value="P-loop containing nucleotide triphosphate hydrolases"/>
    <property type="match status" value="1"/>
</dbReference>
<sequence>MGICAQSICGPADAGKSKFINTMAGSSLPIGASTNSETSEVIDDGIPLIKHGDDYIQLVDTPGFQDNRDGDEIPVFRNIIDWLAARYAGRPRTVGIIFLRPIEQPNVLKPEAQLMQMFKDLCGEDCFDRIVLVTTRWHSDSDEEEEARERQIITDVKWFGTHGSKKVQVQRLHDKYMKEDGMRIIELLAANTPVTFQAQREVVDDGLTYRRTTAGTHLESALLDKIKKSTDENEYLGKDREYAIQQIQSLQERPSFWSVLGRIIGGIATHGISEIVRD</sequence>
<dbReference type="Proteomes" id="UP000663846">
    <property type="component" value="Unassembled WGS sequence"/>
</dbReference>
<proteinExistence type="predicted"/>
<dbReference type="InterPro" id="IPR006073">
    <property type="entry name" value="GTP-bd"/>
</dbReference>
<evidence type="ECO:0000313" key="3">
    <source>
        <dbReference type="Proteomes" id="UP000663846"/>
    </source>
</evidence>
<name>A0A8H3GJQ3_9AGAM</name>
<feature type="domain" description="G" evidence="1">
    <location>
        <begin position="8"/>
        <end position="67"/>
    </location>
</feature>
<evidence type="ECO:0000313" key="2">
    <source>
        <dbReference type="EMBL" id="CAE6454132.1"/>
    </source>
</evidence>
<protein>
    <recommendedName>
        <fullName evidence="1">G domain-containing protein</fullName>
    </recommendedName>
</protein>
<dbReference type="InterPro" id="IPR027417">
    <property type="entry name" value="P-loop_NTPase"/>
</dbReference>